<dbReference type="InterPro" id="IPR002035">
    <property type="entry name" value="VWF_A"/>
</dbReference>
<name>K6QEH8_9FIRM</name>
<dbReference type="Gene3D" id="3.40.50.410">
    <property type="entry name" value="von Willebrand factor, type A domain"/>
    <property type="match status" value="2"/>
</dbReference>
<dbReference type="SUPFAM" id="SSF53300">
    <property type="entry name" value="vWA-like"/>
    <property type="match status" value="2"/>
</dbReference>
<dbReference type="EMBL" id="AENY02000002">
    <property type="protein sequence ID" value="EKP95251.1"/>
    <property type="molecule type" value="Genomic_DNA"/>
</dbReference>
<keyword evidence="4" id="KW-1185">Reference proteome</keyword>
<evidence type="ECO:0000259" key="2">
    <source>
        <dbReference type="PROSITE" id="PS50234"/>
    </source>
</evidence>
<dbReference type="OrthoDB" id="9781333at2"/>
<dbReference type="HOGENOM" id="CLU_007196_0_0_9"/>
<evidence type="ECO:0000256" key="1">
    <source>
        <dbReference type="SAM" id="MobiDB-lite"/>
    </source>
</evidence>
<comment type="caution">
    <text evidence="3">The sequence shown here is derived from an EMBL/GenBank/DDBJ whole genome shotgun (WGS) entry which is preliminary data.</text>
</comment>
<feature type="compositionally biased region" description="Gly residues" evidence="1">
    <location>
        <begin position="680"/>
        <end position="709"/>
    </location>
</feature>
<feature type="compositionally biased region" description="Basic and acidic residues" evidence="1">
    <location>
        <begin position="1136"/>
        <end position="1151"/>
    </location>
</feature>
<dbReference type="eggNOG" id="COG5426">
    <property type="taxonomic scope" value="Bacteria"/>
</dbReference>
<dbReference type="Pfam" id="PF00092">
    <property type="entry name" value="VWA"/>
    <property type="match status" value="1"/>
</dbReference>
<reference evidence="3" key="1">
    <citation type="submission" date="2010-10" db="EMBL/GenBank/DDBJ databases">
        <authorList>
            <consortium name="US DOE Joint Genome Institute (JGI-PGF)"/>
            <person name="Lucas S."/>
            <person name="Copeland A."/>
            <person name="Lapidus A."/>
            <person name="Bruce D."/>
            <person name="Goodwin L."/>
            <person name="Pitluck S."/>
            <person name="Kyrpides N."/>
            <person name="Mavromatis K."/>
            <person name="Detter J.C."/>
            <person name="Han C."/>
            <person name="Land M."/>
            <person name="Hauser L."/>
            <person name="Markowitz V."/>
            <person name="Cheng J.-F."/>
            <person name="Hugenholtz P."/>
            <person name="Woyke T."/>
            <person name="Wu D."/>
            <person name="Pukall R."/>
            <person name="Wahrenburg C."/>
            <person name="Brambilla E."/>
            <person name="Klenk H.-P."/>
            <person name="Eisen J.A."/>
        </authorList>
    </citation>
    <scope>NUCLEOTIDE SEQUENCE [LARGE SCALE GENOMIC DNA]</scope>
    <source>
        <strain evidence="3">DSM 13965</strain>
    </source>
</reference>
<feature type="region of interest" description="Disordered" evidence="1">
    <location>
        <begin position="984"/>
        <end position="1151"/>
    </location>
</feature>
<dbReference type="eggNOG" id="COG2304">
    <property type="taxonomic scope" value="Bacteria"/>
</dbReference>
<dbReference type="Pfam" id="PF13519">
    <property type="entry name" value="VWA_2"/>
    <property type="match status" value="1"/>
</dbReference>
<feature type="compositionally biased region" description="Basic and acidic residues" evidence="1">
    <location>
        <begin position="994"/>
        <end position="1007"/>
    </location>
</feature>
<feature type="compositionally biased region" description="Low complexity" evidence="1">
    <location>
        <begin position="1024"/>
        <end position="1041"/>
    </location>
</feature>
<dbReference type="Gene3D" id="3.40.50.880">
    <property type="match status" value="2"/>
</dbReference>
<dbReference type="Proteomes" id="UP000005710">
    <property type="component" value="Unassembled WGS sequence"/>
</dbReference>
<dbReference type="SUPFAM" id="SSF52317">
    <property type="entry name" value="Class I glutamine amidotransferase-like"/>
    <property type="match status" value="1"/>
</dbReference>
<dbReference type="CDD" id="cd00198">
    <property type="entry name" value="vWFA"/>
    <property type="match status" value="1"/>
</dbReference>
<feature type="compositionally biased region" description="Low complexity" evidence="1">
    <location>
        <begin position="1095"/>
        <end position="1130"/>
    </location>
</feature>
<dbReference type="InterPro" id="IPR036465">
    <property type="entry name" value="vWFA_dom_sf"/>
</dbReference>
<protein>
    <submittedName>
        <fullName evidence="3">Uncharacterized protein containing a von Willebrand factor type A (VWA) domain</fullName>
    </submittedName>
</protein>
<evidence type="ECO:0000313" key="4">
    <source>
        <dbReference type="Proteomes" id="UP000005710"/>
    </source>
</evidence>
<feature type="domain" description="VWFA" evidence="2">
    <location>
        <begin position="471"/>
        <end position="635"/>
    </location>
</feature>
<feature type="region of interest" description="Disordered" evidence="1">
    <location>
        <begin position="65"/>
        <end position="85"/>
    </location>
</feature>
<dbReference type="AlphaFoldDB" id="K6QEH8"/>
<dbReference type="RefSeq" id="WP_006903262.1">
    <property type="nucleotide sequence ID" value="NZ_JH976535.1"/>
</dbReference>
<accession>K6QEH8</accession>
<gene>
    <name evidence="3" type="ORF">ThesuDRAFT_00994</name>
</gene>
<evidence type="ECO:0000313" key="3">
    <source>
        <dbReference type="EMBL" id="EKP95251.1"/>
    </source>
</evidence>
<dbReference type="PANTHER" id="PTHR37947:SF2">
    <property type="entry name" value="VON WILLEBRAND FACTOR TYPE A"/>
    <property type="match status" value="1"/>
</dbReference>
<sequence>MSFDHPWILVLLVWPLAVALGWPGPSLQWPGRVLQWPGRALSWWPRSAPQRPRWVLLRWRRPALGPAGPRRQRRATASRPAGGPLLRLQAPRPGRLLRSLAMACLILALAGPSLPLPSRGLAVAVVVDRSASMEPVLDQVTRTIDRLLTSDPGADLGGEPVQVAVISAGGVPAVERSPGPVPQPPLTWTAPAQRAATDLAAALRLAAASLPSDHRRRVVLISDGQQTRGDAVAEARALAAAGAVLDTVVVNPDPRPDLAVTGLDVPAAARPGRPAAVEVTVRAHQAGPARLHLMAGDRVAASRPVQLAPGENRFVLTVTPERPGPLALRAVIEAVPPSTSTEPANDAFDAVLQVEGARPVLVLSPHPDPPLARLLAAQGIPVESRRPAQRPADLAGWERYGAVILDNVPAPQLGEAAMADLERFVRDLGGGLVMAGMPDTFGPGGYTGTPVERALPVHSDLRNRKNLPTVALTLVIDRSGSMAGLKLQMAVEAARRVAQLLTPADRLAVVLFDSQAYVTRPLEPVRNPGEVDRAFPAAAQGGTSLGSGLAAALPLMEGVKADVRHVIALTDGVSEPFDVTGLARAFRRQGVTLSAVAIGPDADRNTLAQLAREGGGALYEAADPGQLPTLLARDTALAARRFIRDEPFRPVVTAAPAPGGPGAILQGVVPSPVAAPGDPGSQGGPGAGAPGGPGAAAGPGASGVAGGGPQAPPGEGALLPPLGGYVLTAPRDRAEVLLAGEDGDPVLAAWFYGLGRAVAWTAPTAGPGIAAWTGGAAPEGTGPFARLWANIADWLLEGAAGGNIPWQVGARATPAGTVTVTVEGSPPLSGKVRLGDAEALLIPVAAGRSEAVLPAPEPGVHPVVVEPAGGGTGTLRTVVAVPYPAEFLQTGSDPVLMETLAALTGGRAVRLEAWDPRSALDPQGVPAPPGRWFLWPYLLLAAAALLPADVAARRLGWTWGSFRRLPAALATLLWPDRRAQRVQRAQRPGQLAQEEVRSAQRAAERVQQEAPPAQRMARDPRQLGAGPPGAASSQAGHPAAGTAGEPPGDSAFEPIALSTPAPDEPAPPARPVAAPTPSGPAAQPGWQGEGVLERPGAAGASGAQGAQPDQQSPAPAPVQDAGLARLQAARQRSRARLAERVRRHVDPSAGP</sequence>
<reference evidence="3" key="2">
    <citation type="submission" date="2012-10" db="EMBL/GenBank/DDBJ databases">
        <title>Improved high-quality draft of Thermaerobacter subterraneus C21, DSM 13965.</title>
        <authorList>
            <consortium name="DOE Joint Genome Institute"/>
            <person name="Eisen J."/>
            <person name="Huntemann M."/>
            <person name="Wei C.-L."/>
            <person name="Han J."/>
            <person name="Detter J.C."/>
            <person name="Han C."/>
            <person name="Tapia R."/>
            <person name="Chen A."/>
            <person name="Kyrpides N."/>
            <person name="Mavromatis K."/>
            <person name="Markowitz V."/>
            <person name="Szeto E."/>
            <person name="Ivanova N."/>
            <person name="Mikhailova N."/>
            <person name="Ovchinnikova G."/>
            <person name="Pagani I."/>
            <person name="Pati A."/>
            <person name="Goodwin L."/>
            <person name="Nordberg H.P."/>
            <person name="Cantor M.N."/>
            <person name="Hua S.X."/>
            <person name="Woyke T."/>
            <person name="Eisen J."/>
            <person name="Klenk H.-P."/>
        </authorList>
    </citation>
    <scope>NUCLEOTIDE SEQUENCE [LARGE SCALE GENOMIC DNA]</scope>
    <source>
        <strain evidence="3">DSM 13965</strain>
    </source>
</reference>
<dbReference type="PROSITE" id="PS50234">
    <property type="entry name" value="VWFA"/>
    <property type="match status" value="1"/>
</dbReference>
<dbReference type="PANTHER" id="PTHR37947">
    <property type="entry name" value="BLL2462 PROTEIN"/>
    <property type="match status" value="1"/>
</dbReference>
<dbReference type="STRING" id="867903.ThesuDRAFT_00994"/>
<dbReference type="InterPro" id="IPR029062">
    <property type="entry name" value="Class_I_gatase-like"/>
</dbReference>
<dbReference type="SMART" id="SM00327">
    <property type="entry name" value="VWA"/>
    <property type="match status" value="2"/>
</dbReference>
<feature type="region of interest" description="Disordered" evidence="1">
    <location>
        <begin position="669"/>
        <end position="717"/>
    </location>
</feature>
<organism evidence="3 4">
    <name type="scientific">Thermaerobacter subterraneus DSM 13965</name>
    <dbReference type="NCBI Taxonomy" id="867903"/>
    <lineage>
        <taxon>Bacteria</taxon>
        <taxon>Bacillati</taxon>
        <taxon>Bacillota</taxon>
        <taxon>Clostridia</taxon>
        <taxon>Eubacteriales</taxon>
        <taxon>Clostridiales Family XVII. Incertae Sedis</taxon>
        <taxon>Thermaerobacter</taxon>
    </lineage>
</organism>
<proteinExistence type="predicted"/>